<accession>A0A8J4HB70</accession>
<dbReference type="GO" id="GO:0043165">
    <property type="term" value="P:Gram-negative-bacterium-type cell outer membrane assembly"/>
    <property type="evidence" value="ECO:0007669"/>
    <property type="project" value="InterPro"/>
</dbReference>
<gene>
    <name evidence="1" type="ORF">ENY07_10615</name>
</gene>
<dbReference type="Gene3D" id="3.30.160.150">
    <property type="entry name" value="Lipoprotein like domain"/>
    <property type="match status" value="1"/>
</dbReference>
<dbReference type="Pfam" id="PF04390">
    <property type="entry name" value="LptE"/>
    <property type="match status" value="1"/>
</dbReference>
<dbReference type="PROSITE" id="PS51257">
    <property type="entry name" value="PROKAR_LIPOPROTEIN"/>
    <property type="match status" value="1"/>
</dbReference>
<dbReference type="AlphaFoldDB" id="A0A8J4HB70"/>
<proteinExistence type="predicted"/>
<evidence type="ECO:0000313" key="1">
    <source>
        <dbReference type="EMBL" id="HGC43655.1"/>
    </source>
</evidence>
<organism evidence="1">
    <name type="scientific">Acidicaldus sp</name>
    <dbReference type="NCBI Taxonomy" id="1872105"/>
    <lineage>
        <taxon>Bacteria</taxon>
        <taxon>Pseudomonadati</taxon>
        <taxon>Pseudomonadota</taxon>
        <taxon>Alphaproteobacteria</taxon>
        <taxon>Acetobacterales</taxon>
        <taxon>Acetobacteraceae</taxon>
        <taxon>Acidicaldus</taxon>
    </lineage>
</organism>
<dbReference type="EMBL" id="DTQM01000203">
    <property type="protein sequence ID" value="HGC43655.1"/>
    <property type="molecule type" value="Genomic_DNA"/>
</dbReference>
<protein>
    <recommendedName>
        <fullName evidence="2">LPS-assembly lipoprotein</fullName>
    </recommendedName>
</protein>
<name>A0A8J4HB70_9PROT</name>
<reference evidence="1" key="1">
    <citation type="journal article" date="2020" name="mSystems">
        <title>Genome- and Community-Level Interaction Insights into Carbon Utilization and Element Cycling Functions of Hydrothermarchaeota in Hydrothermal Sediment.</title>
        <authorList>
            <person name="Zhou Z."/>
            <person name="Liu Y."/>
            <person name="Xu W."/>
            <person name="Pan J."/>
            <person name="Luo Z.H."/>
            <person name="Li M."/>
        </authorList>
    </citation>
    <scope>NUCLEOTIDE SEQUENCE</scope>
    <source>
        <strain evidence="1">SpSt-997</strain>
    </source>
</reference>
<dbReference type="InterPro" id="IPR007485">
    <property type="entry name" value="LPS_assembly_LptE"/>
</dbReference>
<comment type="caution">
    <text evidence="1">The sequence shown here is derived from an EMBL/GenBank/DDBJ whole genome shotgun (WGS) entry which is preliminary data.</text>
</comment>
<evidence type="ECO:0008006" key="2">
    <source>
        <dbReference type="Google" id="ProtNLM"/>
    </source>
</evidence>
<dbReference type="GO" id="GO:0019867">
    <property type="term" value="C:outer membrane"/>
    <property type="evidence" value="ECO:0007669"/>
    <property type="project" value="InterPro"/>
</dbReference>
<sequence length="187" mass="20441">MREALISPPFLARRAFLLLGGGAILQGCGFSPMYATASDSGTNPEMADLAAITVGAIPDRSGQELREALQERFQLGGVGIARRYDLDVIYAFSEQGIGIQPDTSVTYQRVIGIANWTLRSQDPHHTTLTTGKARAIDGFNFIDEQFFDSTLEDEKVHARIAIQIADQITLQLASYFKRHPAKPDGVS</sequence>